<dbReference type="Pfam" id="PF02674">
    <property type="entry name" value="Colicin_V"/>
    <property type="match status" value="1"/>
</dbReference>
<gene>
    <name evidence="6" type="ORF">S2091_2249</name>
</gene>
<dbReference type="PANTHER" id="PTHR36926">
    <property type="entry name" value="COLICIN V PRODUCTION PROTEIN"/>
    <property type="match status" value="1"/>
</dbReference>
<dbReference type="GO" id="GO:0016020">
    <property type="term" value="C:membrane"/>
    <property type="evidence" value="ECO:0007669"/>
    <property type="project" value="UniProtKB-SubCell"/>
</dbReference>
<dbReference type="InterPro" id="IPR052719">
    <property type="entry name" value="CvpA-like"/>
</dbReference>
<reference evidence="6 7" key="1">
    <citation type="submission" date="2018-02" db="EMBL/GenBank/DDBJ databases">
        <title>Solimicrobium silvestre gen. nov., sp. nov., isolated from alpine forest soil.</title>
        <authorList>
            <person name="Margesin R."/>
            <person name="Albuquerque L."/>
            <person name="Zhang D.-C."/>
            <person name="Froufe H.J.C."/>
            <person name="Severino R."/>
            <person name="Roxo I."/>
            <person name="Egas C."/>
            <person name="Da Costa M.S."/>
        </authorList>
    </citation>
    <scope>NUCLEOTIDE SEQUENCE [LARGE SCALE GENOMIC DNA]</scope>
    <source>
        <strain evidence="6 7">S20-91</strain>
    </source>
</reference>
<evidence type="ECO:0000313" key="6">
    <source>
        <dbReference type="EMBL" id="PRC93163.1"/>
    </source>
</evidence>
<evidence type="ECO:0000256" key="1">
    <source>
        <dbReference type="ARBA" id="ARBA00004141"/>
    </source>
</evidence>
<name>A0A2S9GZN1_9BURK</name>
<comment type="caution">
    <text evidence="6">The sequence shown here is derived from an EMBL/GenBank/DDBJ whole genome shotgun (WGS) entry which is preliminary data.</text>
</comment>
<evidence type="ECO:0000256" key="4">
    <source>
        <dbReference type="ARBA" id="ARBA00023136"/>
    </source>
</evidence>
<comment type="subcellular location">
    <subcellularLocation>
        <location evidence="1">Membrane</location>
        <topology evidence="1">Multi-pass membrane protein</topology>
    </subcellularLocation>
</comment>
<evidence type="ECO:0000256" key="5">
    <source>
        <dbReference type="SAM" id="Phobius"/>
    </source>
</evidence>
<dbReference type="GO" id="GO:0009403">
    <property type="term" value="P:toxin biosynthetic process"/>
    <property type="evidence" value="ECO:0007669"/>
    <property type="project" value="InterPro"/>
</dbReference>
<dbReference type="PANTHER" id="PTHR36926:SF1">
    <property type="entry name" value="COLICIN V PRODUCTION PROTEIN"/>
    <property type="match status" value="1"/>
</dbReference>
<protein>
    <submittedName>
        <fullName evidence="6">Putative membrane protein required for colicin V production</fullName>
    </submittedName>
</protein>
<proteinExistence type="predicted"/>
<dbReference type="AlphaFoldDB" id="A0A2S9GZN1"/>
<keyword evidence="4 5" id="KW-0472">Membrane</keyword>
<dbReference type="EMBL" id="PUGF01000009">
    <property type="protein sequence ID" value="PRC93163.1"/>
    <property type="molecule type" value="Genomic_DNA"/>
</dbReference>
<feature type="transmembrane region" description="Helical" evidence="5">
    <location>
        <begin position="79"/>
        <end position="98"/>
    </location>
</feature>
<evidence type="ECO:0000256" key="3">
    <source>
        <dbReference type="ARBA" id="ARBA00022989"/>
    </source>
</evidence>
<evidence type="ECO:0000256" key="2">
    <source>
        <dbReference type="ARBA" id="ARBA00022692"/>
    </source>
</evidence>
<keyword evidence="7" id="KW-1185">Reference proteome</keyword>
<feature type="transmembrane region" description="Helical" evidence="5">
    <location>
        <begin position="41"/>
        <end position="67"/>
    </location>
</feature>
<dbReference type="InterPro" id="IPR003825">
    <property type="entry name" value="Colicin-V_CvpA"/>
</dbReference>
<keyword evidence="2 5" id="KW-0812">Transmembrane</keyword>
<evidence type="ECO:0000313" key="7">
    <source>
        <dbReference type="Proteomes" id="UP000237839"/>
    </source>
</evidence>
<dbReference type="Proteomes" id="UP000237839">
    <property type="component" value="Unassembled WGS sequence"/>
</dbReference>
<organism evidence="6 7">
    <name type="scientific">Solimicrobium silvestre</name>
    <dbReference type="NCBI Taxonomy" id="2099400"/>
    <lineage>
        <taxon>Bacteria</taxon>
        <taxon>Pseudomonadati</taxon>
        <taxon>Pseudomonadota</taxon>
        <taxon>Betaproteobacteria</taxon>
        <taxon>Burkholderiales</taxon>
        <taxon>Oxalobacteraceae</taxon>
        <taxon>Solimicrobium</taxon>
    </lineage>
</organism>
<accession>A0A2S9GZN1</accession>
<keyword evidence="3 5" id="KW-1133">Transmembrane helix</keyword>
<sequence length="140" mass="15315">MRGLLKEILSLASWVIAFLVANAYGAQLAEFIPLTEQSIRLITAFVSLFIGVRLLMWLLTMALDSIITASGLKSVDRSLGSLFGAARGCVIVLALTFVCGMTNLPQQAFWREAFFRPTVETAALVVKPLLPGSFARYVNF</sequence>